<dbReference type="AlphaFoldDB" id="A0A3M7M6G8"/>
<accession>A0A3M7M6G8</accession>
<protein>
    <submittedName>
        <fullName evidence="1">Uncharacterized protein</fullName>
    </submittedName>
</protein>
<sequence>MYLQYRMMCSFTLLYVYAYHAALASPSSLLSPILSFTFPMPRYSLKSTRIPLGCQ</sequence>
<evidence type="ECO:0000313" key="1">
    <source>
        <dbReference type="EMBL" id="RMZ70004.1"/>
    </source>
</evidence>
<dbReference type="EMBL" id="KE747824">
    <property type="protein sequence ID" value="RMZ70004.1"/>
    <property type="molecule type" value="Genomic_DNA"/>
</dbReference>
<dbReference type="Proteomes" id="UP000265663">
    <property type="component" value="Unassembled WGS sequence"/>
</dbReference>
<keyword evidence="2" id="KW-1185">Reference proteome</keyword>
<name>A0A3M7M6G8_9PLEO</name>
<evidence type="ECO:0000313" key="2">
    <source>
        <dbReference type="Proteomes" id="UP000265663"/>
    </source>
</evidence>
<proteinExistence type="predicted"/>
<organism evidence="1 2">
    <name type="scientific">Pyrenophora seminiperda CCB06</name>
    <dbReference type="NCBI Taxonomy" id="1302712"/>
    <lineage>
        <taxon>Eukaryota</taxon>
        <taxon>Fungi</taxon>
        <taxon>Dikarya</taxon>
        <taxon>Ascomycota</taxon>
        <taxon>Pezizomycotina</taxon>
        <taxon>Dothideomycetes</taxon>
        <taxon>Pleosporomycetidae</taxon>
        <taxon>Pleosporales</taxon>
        <taxon>Pleosporineae</taxon>
        <taxon>Pleosporaceae</taxon>
        <taxon>Pyrenophora</taxon>
    </lineage>
</organism>
<gene>
    <name evidence="1" type="ORF">GMOD_00000036</name>
</gene>
<reference evidence="1 2" key="1">
    <citation type="journal article" date="2014" name="PLoS ONE">
        <title>De novo Genome Assembly of the Fungal Plant Pathogen Pyrenophora semeniperda.</title>
        <authorList>
            <person name="Soliai M.M."/>
            <person name="Meyer S.E."/>
            <person name="Udall J.A."/>
            <person name="Elzinga D.E."/>
            <person name="Hermansen R.A."/>
            <person name="Bodily P.M."/>
            <person name="Hart A.A."/>
            <person name="Coleman C.E."/>
        </authorList>
    </citation>
    <scope>NUCLEOTIDE SEQUENCE [LARGE SCALE GENOMIC DNA]</scope>
    <source>
        <strain evidence="1 2">CCB06</strain>
        <tissue evidence="1">Mycelium</tissue>
    </source>
</reference>